<dbReference type="PRINTS" id="PR00320">
    <property type="entry name" value="GPROTEINBRPT"/>
</dbReference>
<proteinExistence type="predicted"/>
<evidence type="ECO:0000256" key="2">
    <source>
        <dbReference type="ARBA" id="ARBA00022737"/>
    </source>
</evidence>
<dbReference type="Pfam" id="PF00400">
    <property type="entry name" value="WD40"/>
    <property type="match status" value="3"/>
</dbReference>
<feature type="repeat" description="WD" evidence="3">
    <location>
        <begin position="119"/>
        <end position="150"/>
    </location>
</feature>
<evidence type="ECO:0000313" key="4">
    <source>
        <dbReference type="EMBL" id="KAF6153796.1"/>
    </source>
</evidence>
<dbReference type="SMART" id="SM00320">
    <property type="entry name" value="WD40"/>
    <property type="match status" value="3"/>
</dbReference>
<dbReference type="AlphaFoldDB" id="A0A7J7MFY8"/>
<reference evidence="4 5" key="1">
    <citation type="journal article" date="2020" name="IScience">
        <title>Genome Sequencing of the Endangered Kingdonia uniflora (Circaeasteraceae, Ranunculales) Reveals Potential Mechanisms of Evolutionary Specialization.</title>
        <authorList>
            <person name="Sun Y."/>
            <person name="Deng T."/>
            <person name="Zhang A."/>
            <person name="Moore M.J."/>
            <person name="Landis J.B."/>
            <person name="Lin N."/>
            <person name="Zhang H."/>
            <person name="Zhang X."/>
            <person name="Huang J."/>
            <person name="Zhang X."/>
            <person name="Sun H."/>
            <person name="Wang H."/>
        </authorList>
    </citation>
    <scope>NUCLEOTIDE SEQUENCE [LARGE SCALE GENOMIC DNA]</scope>
    <source>
        <strain evidence="4">TB1705</strain>
        <tissue evidence="4">Leaf</tissue>
    </source>
</reference>
<comment type="caution">
    <text evidence="4">The sequence shown here is derived from an EMBL/GenBank/DDBJ whole genome shotgun (WGS) entry which is preliminary data.</text>
</comment>
<dbReference type="SUPFAM" id="SSF50978">
    <property type="entry name" value="WD40 repeat-like"/>
    <property type="match status" value="1"/>
</dbReference>
<evidence type="ECO:0000256" key="3">
    <source>
        <dbReference type="PROSITE-ProRule" id="PRU00221"/>
    </source>
</evidence>
<keyword evidence="2" id="KW-0677">Repeat</keyword>
<dbReference type="InterPro" id="IPR015943">
    <property type="entry name" value="WD40/YVTN_repeat-like_dom_sf"/>
</dbReference>
<dbReference type="PANTHER" id="PTHR18763">
    <property type="entry name" value="WD-REPEAT PROTEIN 18"/>
    <property type="match status" value="1"/>
</dbReference>
<gene>
    <name evidence="4" type="ORF">GIB67_001029</name>
</gene>
<dbReference type="GO" id="GO:0005656">
    <property type="term" value="C:nuclear pre-replicative complex"/>
    <property type="evidence" value="ECO:0007669"/>
    <property type="project" value="TreeGrafter"/>
</dbReference>
<dbReference type="GO" id="GO:0006364">
    <property type="term" value="P:rRNA processing"/>
    <property type="evidence" value="ECO:0007669"/>
    <property type="project" value="TreeGrafter"/>
</dbReference>
<dbReference type="InterPro" id="IPR045227">
    <property type="entry name" value="WDR18/Ipi3/RID3"/>
</dbReference>
<dbReference type="PROSITE" id="PS50082">
    <property type="entry name" value="WD_REPEATS_2"/>
    <property type="match status" value="2"/>
</dbReference>
<dbReference type="OrthoDB" id="756370at2759"/>
<name>A0A7J7MFY8_9MAGN</name>
<feature type="repeat" description="WD" evidence="3">
    <location>
        <begin position="265"/>
        <end position="306"/>
    </location>
</feature>
<protein>
    <submittedName>
        <fullName evidence="4">Uncharacterized protein</fullName>
    </submittedName>
</protein>
<dbReference type="PROSITE" id="PS50294">
    <property type="entry name" value="WD_REPEATS_REGION"/>
    <property type="match status" value="1"/>
</dbReference>
<sequence>MTSSSREILLVSSPEGLITAYDASSGMIVAHFTSSRSPRKGLALVGNNLIAASHVSPDTASGSIHLYNWWSPIAFHHLSVPEPVAPLAATPDGLYLFCGGLSGNIHALMLPSRDLFRSFPAHSKPVTCLTINDDASLLISGGDDGAICIFPILGLLDTACNDTAQFSLYQFDAHLSSVTATSIGTGGSNTTIISCSLDCTCKLWNLAYGTHVRTILFPCMIWGFVMDPTETDFYVGGSDGRIYAGVLKVNRRELLNTDSGVVAWAPENDRAITAVAIANGGVNLVSASEDGTVRIWDTKSGQVIRIFAHERGSISDIAIVKGLRDSRGGHDFGLGGSGVEWGGQGLGFSGREIGRPVRELSHMEEMLSIVVKDRRRAIDRLEAAIGTYQRLLGLILKEAKGGGTDSNNSSKDKAAEM</sequence>
<dbReference type="Proteomes" id="UP000541444">
    <property type="component" value="Unassembled WGS sequence"/>
</dbReference>
<dbReference type="PROSITE" id="PS00678">
    <property type="entry name" value="WD_REPEATS_1"/>
    <property type="match status" value="1"/>
</dbReference>
<accession>A0A7J7MFY8</accession>
<dbReference type="InterPro" id="IPR020472">
    <property type="entry name" value="WD40_PAC1"/>
</dbReference>
<organism evidence="4 5">
    <name type="scientific">Kingdonia uniflora</name>
    <dbReference type="NCBI Taxonomy" id="39325"/>
    <lineage>
        <taxon>Eukaryota</taxon>
        <taxon>Viridiplantae</taxon>
        <taxon>Streptophyta</taxon>
        <taxon>Embryophyta</taxon>
        <taxon>Tracheophyta</taxon>
        <taxon>Spermatophyta</taxon>
        <taxon>Magnoliopsida</taxon>
        <taxon>Ranunculales</taxon>
        <taxon>Circaeasteraceae</taxon>
        <taxon>Kingdonia</taxon>
    </lineage>
</organism>
<evidence type="ECO:0000256" key="1">
    <source>
        <dbReference type="ARBA" id="ARBA00022574"/>
    </source>
</evidence>
<keyword evidence="1 3" id="KW-0853">WD repeat</keyword>
<dbReference type="InterPro" id="IPR036322">
    <property type="entry name" value="WD40_repeat_dom_sf"/>
</dbReference>
<dbReference type="EMBL" id="JACGCM010001557">
    <property type="protein sequence ID" value="KAF6153796.1"/>
    <property type="molecule type" value="Genomic_DNA"/>
</dbReference>
<dbReference type="GO" id="GO:0120330">
    <property type="term" value="C:rixosome complex"/>
    <property type="evidence" value="ECO:0007669"/>
    <property type="project" value="TreeGrafter"/>
</dbReference>
<dbReference type="InterPro" id="IPR019775">
    <property type="entry name" value="WD40_repeat_CS"/>
</dbReference>
<evidence type="ECO:0000313" key="5">
    <source>
        <dbReference type="Proteomes" id="UP000541444"/>
    </source>
</evidence>
<keyword evidence="5" id="KW-1185">Reference proteome</keyword>
<dbReference type="GO" id="GO:0006261">
    <property type="term" value="P:DNA-templated DNA replication"/>
    <property type="evidence" value="ECO:0007669"/>
    <property type="project" value="TreeGrafter"/>
</dbReference>
<dbReference type="PANTHER" id="PTHR18763:SF3">
    <property type="entry name" value="OS09G0477800 PROTEIN"/>
    <property type="match status" value="1"/>
</dbReference>
<dbReference type="InterPro" id="IPR001680">
    <property type="entry name" value="WD40_rpt"/>
</dbReference>
<dbReference type="Gene3D" id="2.130.10.10">
    <property type="entry name" value="YVTN repeat-like/Quinoprotein amine dehydrogenase"/>
    <property type="match status" value="2"/>
</dbReference>